<accession>A0A512C7E6</accession>
<dbReference type="EMBL" id="BJYV01000001">
    <property type="protein sequence ID" value="GEO20115.1"/>
    <property type="molecule type" value="Genomic_DNA"/>
</dbReference>
<dbReference type="InterPro" id="IPR020039">
    <property type="entry name" value="PseF"/>
</dbReference>
<dbReference type="NCBIfam" id="TIGR03584">
    <property type="entry name" value="PseF"/>
    <property type="match status" value="1"/>
</dbReference>
<comment type="caution">
    <text evidence="1">The sequence shown here is derived from an EMBL/GenBank/DDBJ whole genome shotgun (WGS) entry which is preliminary data.</text>
</comment>
<dbReference type="Pfam" id="PF02348">
    <property type="entry name" value="CTP_transf_3"/>
    <property type="match status" value="1"/>
</dbReference>
<dbReference type="GO" id="GO:0008781">
    <property type="term" value="F:N-acylneuraminate cytidylyltransferase activity"/>
    <property type="evidence" value="ECO:0007669"/>
    <property type="project" value="TreeGrafter"/>
</dbReference>
<organism evidence="1 2">
    <name type="scientific">Cyclobacterium qasimii</name>
    <dbReference type="NCBI Taxonomy" id="1350429"/>
    <lineage>
        <taxon>Bacteria</taxon>
        <taxon>Pseudomonadati</taxon>
        <taxon>Bacteroidota</taxon>
        <taxon>Cytophagia</taxon>
        <taxon>Cytophagales</taxon>
        <taxon>Cyclobacteriaceae</taxon>
        <taxon>Cyclobacterium</taxon>
    </lineage>
</organism>
<keyword evidence="2" id="KW-1185">Reference proteome</keyword>
<dbReference type="Proteomes" id="UP000321301">
    <property type="component" value="Unassembled WGS sequence"/>
</dbReference>
<dbReference type="CDD" id="cd02513">
    <property type="entry name" value="CMP-NeuAc_Synthase"/>
    <property type="match status" value="1"/>
</dbReference>
<evidence type="ECO:0000313" key="1">
    <source>
        <dbReference type="EMBL" id="GEO20115.1"/>
    </source>
</evidence>
<sequence length="232" mass="26572">MSKYLCIIPARGGSKRIPQKNIKDFLGKPIISYSIKTSISSGLFDEVMVSTEDPEIAEVAKSFGAKVPFLRSVINSDDFSPTVDVLLEVIEQYEKIGKKFDYVCCIYPTAPLISIENLKLGKEKLIVEKRTSIFPVVGFSYPIWRGLRETDEGTVELVWPKYVHTRSQDLEEIYHDAGQWYWCNVTDLKRDKKVFSDNSSVIKLNQSEVQDIDNLTDWEMAKLKYELLKGNK</sequence>
<dbReference type="InterPro" id="IPR003329">
    <property type="entry name" value="Cytidylyl_trans"/>
</dbReference>
<dbReference type="PANTHER" id="PTHR21485:SF6">
    <property type="entry name" value="N-ACYLNEURAMINATE CYTIDYLYLTRANSFERASE-RELATED"/>
    <property type="match status" value="1"/>
</dbReference>
<evidence type="ECO:0000313" key="2">
    <source>
        <dbReference type="Proteomes" id="UP000321301"/>
    </source>
</evidence>
<dbReference type="PANTHER" id="PTHR21485">
    <property type="entry name" value="HAD SUPERFAMILY MEMBERS CMAS AND KDSC"/>
    <property type="match status" value="1"/>
</dbReference>
<keyword evidence="1" id="KW-0548">Nucleotidyltransferase</keyword>
<gene>
    <name evidence="1" type="ORF">CQA01_06490</name>
</gene>
<reference evidence="1 2" key="1">
    <citation type="submission" date="2019-07" db="EMBL/GenBank/DDBJ databases">
        <title>Whole genome shotgun sequence of Cyclobacterium qasimii NBRC 106168.</title>
        <authorList>
            <person name="Hosoyama A."/>
            <person name="Uohara A."/>
            <person name="Ohji S."/>
            <person name="Ichikawa N."/>
        </authorList>
    </citation>
    <scope>NUCLEOTIDE SEQUENCE [LARGE SCALE GENOMIC DNA]</scope>
    <source>
        <strain evidence="1 2">NBRC 106168</strain>
    </source>
</reference>
<protein>
    <submittedName>
        <fullName evidence="1">Pseudaminic acid cytidylyltransferase</fullName>
    </submittedName>
</protein>
<keyword evidence="1" id="KW-0808">Transferase</keyword>
<dbReference type="InterPro" id="IPR050793">
    <property type="entry name" value="CMP-NeuNAc_synthase"/>
</dbReference>
<dbReference type="AlphaFoldDB" id="A0A512C7E6"/>
<name>A0A512C7E6_9BACT</name>
<dbReference type="RefSeq" id="WP_040418016.1">
    <property type="nucleotide sequence ID" value="NZ_BJYV01000001.1"/>
</dbReference>
<proteinExistence type="predicted"/>
<dbReference type="SUPFAM" id="SSF53448">
    <property type="entry name" value="Nucleotide-diphospho-sugar transferases"/>
    <property type="match status" value="1"/>
</dbReference>
<dbReference type="InterPro" id="IPR029044">
    <property type="entry name" value="Nucleotide-diphossugar_trans"/>
</dbReference>
<dbReference type="Gene3D" id="3.90.550.10">
    <property type="entry name" value="Spore Coat Polysaccharide Biosynthesis Protein SpsA, Chain A"/>
    <property type="match status" value="1"/>
</dbReference>